<dbReference type="AlphaFoldDB" id="A0A5C4VG11"/>
<dbReference type="InterPro" id="IPR049453">
    <property type="entry name" value="Memb_transporter_dom"/>
</dbReference>
<evidence type="ECO:0000256" key="1">
    <source>
        <dbReference type="ARBA" id="ARBA00004141"/>
    </source>
</evidence>
<keyword evidence="7" id="KW-1185">Reference proteome</keyword>
<comment type="caution">
    <text evidence="6">The sequence shown here is derived from an EMBL/GenBank/DDBJ whole genome shotgun (WGS) entry which is preliminary data.</text>
</comment>
<keyword evidence="2" id="KW-0812">Transmembrane</keyword>
<dbReference type="OrthoDB" id="4458428at2"/>
<evidence type="ECO:0000313" key="7">
    <source>
        <dbReference type="Proteomes" id="UP000312512"/>
    </source>
</evidence>
<evidence type="ECO:0000256" key="3">
    <source>
        <dbReference type="ARBA" id="ARBA00022989"/>
    </source>
</evidence>
<evidence type="ECO:0000256" key="2">
    <source>
        <dbReference type="ARBA" id="ARBA00022692"/>
    </source>
</evidence>
<dbReference type="RefSeq" id="WP_139636505.1">
    <property type="nucleotide sequence ID" value="NZ_VDLX02000023.1"/>
</dbReference>
<proteinExistence type="predicted"/>
<reference evidence="6 7" key="1">
    <citation type="submission" date="2019-10" db="EMBL/GenBank/DDBJ databases">
        <title>Nonomuraea sp. nov., isolated from Phyllanthus amarus.</title>
        <authorList>
            <person name="Klykleung N."/>
            <person name="Tanasupawat S."/>
        </authorList>
    </citation>
    <scope>NUCLEOTIDE SEQUENCE [LARGE SCALE GENOMIC DNA]</scope>
    <source>
        <strain evidence="6 7">PA1-10</strain>
    </source>
</reference>
<evidence type="ECO:0000313" key="6">
    <source>
        <dbReference type="EMBL" id="KAB8188733.1"/>
    </source>
</evidence>
<evidence type="ECO:0000259" key="5">
    <source>
        <dbReference type="Pfam" id="PF13515"/>
    </source>
</evidence>
<sequence length="387" mass="41608">MERRDQGGSPLARVLSSGASALGQLRRLGFWRWLRMEREELILAAKLTGTCVVGWWLAAYVLKLELPVLVPIGVLLTISATAYSTVVRGAQQVAAILAGLGAASALTWLIGANAVALAVLVVTGLVLSRLLKLPPQNVQIPITALLVFALGKTYGFARLADVLLGAALGIAANLLVLPPRFLQRAVKELCELSGELSDLAADMSAGLKDSWDEPKAGDWLVRARRLSGRVEDVEATADQAEESIRLAPRRRRYDRRVRQVAAAATCLGHACQQLRGVARGLADVKAGVRGLPAGSALPPTLADEMEALSRAFRAFGRLQAGGGAGEDLNDLRAALRGAEQERMAREFDAMEPGELRVLYGFLLEECARIRQEFDPDDGPHQDVFPRG</sequence>
<keyword evidence="3" id="KW-1133">Transmembrane helix</keyword>
<name>A0A5C4VG11_9ACTN</name>
<dbReference type="Pfam" id="PF13515">
    <property type="entry name" value="FUSC_2"/>
    <property type="match status" value="1"/>
</dbReference>
<accession>A0A5C4VG11</accession>
<gene>
    <name evidence="6" type="ORF">FH608_042370</name>
</gene>
<dbReference type="EMBL" id="VDLX02000023">
    <property type="protein sequence ID" value="KAB8188733.1"/>
    <property type="molecule type" value="Genomic_DNA"/>
</dbReference>
<feature type="domain" description="Integral membrane bound transporter" evidence="5">
    <location>
        <begin position="55"/>
        <end position="171"/>
    </location>
</feature>
<keyword evidence="4" id="KW-0472">Membrane</keyword>
<dbReference type="Proteomes" id="UP000312512">
    <property type="component" value="Unassembled WGS sequence"/>
</dbReference>
<protein>
    <recommendedName>
        <fullName evidence="5">Integral membrane bound transporter domain-containing protein</fullName>
    </recommendedName>
</protein>
<comment type="subcellular location">
    <subcellularLocation>
        <location evidence="1">Membrane</location>
        <topology evidence="1">Multi-pass membrane protein</topology>
    </subcellularLocation>
</comment>
<dbReference type="GO" id="GO:0016020">
    <property type="term" value="C:membrane"/>
    <property type="evidence" value="ECO:0007669"/>
    <property type="project" value="UniProtKB-SubCell"/>
</dbReference>
<evidence type="ECO:0000256" key="4">
    <source>
        <dbReference type="ARBA" id="ARBA00023136"/>
    </source>
</evidence>
<organism evidence="6 7">
    <name type="scientific">Nonomuraea phyllanthi</name>
    <dbReference type="NCBI Taxonomy" id="2219224"/>
    <lineage>
        <taxon>Bacteria</taxon>
        <taxon>Bacillati</taxon>
        <taxon>Actinomycetota</taxon>
        <taxon>Actinomycetes</taxon>
        <taxon>Streptosporangiales</taxon>
        <taxon>Streptosporangiaceae</taxon>
        <taxon>Nonomuraea</taxon>
    </lineage>
</organism>